<dbReference type="Pfam" id="PF12849">
    <property type="entry name" value="PBP_like_2"/>
    <property type="match status" value="1"/>
</dbReference>
<proteinExistence type="predicted"/>
<dbReference type="PANTHER" id="PTHR30570:SF1">
    <property type="entry name" value="PHOSPHATE-BINDING PROTEIN PSTS"/>
    <property type="match status" value="1"/>
</dbReference>
<comment type="caution">
    <text evidence="3">The sequence shown here is derived from an EMBL/GenBank/DDBJ whole genome shotgun (WGS) entry which is preliminary data.</text>
</comment>
<reference evidence="4" key="1">
    <citation type="journal article" date="2019" name="Int. J. Syst. Evol. Microbiol.">
        <title>The Global Catalogue of Microorganisms (GCM) 10K type strain sequencing project: providing services to taxonomists for standard genome sequencing and annotation.</title>
        <authorList>
            <consortium name="The Broad Institute Genomics Platform"/>
            <consortium name="The Broad Institute Genome Sequencing Center for Infectious Disease"/>
            <person name="Wu L."/>
            <person name="Ma J."/>
        </authorList>
    </citation>
    <scope>NUCLEOTIDE SEQUENCE [LARGE SCALE GENOMIC DNA]</scope>
    <source>
        <strain evidence="4">CECT 7398</strain>
    </source>
</reference>
<dbReference type="SUPFAM" id="SSF53850">
    <property type="entry name" value="Periplasmic binding protein-like II"/>
    <property type="match status" value="1"/>
</dbReference>
<organism evidence="3 4">
    <name type="scientific">Vibrio ostreicida</name>
    <dbReference type="NCBI Taxonomy" id="526588"/>
    <lineage>
        <taxon>Bacteria</taxon>
        <taxon>Pseudomonadati</taxon>
        <taxon>Pseudomonadota</taxon>
        <taxon>Gammaproteobacteria</taxon>
        <taxon>Vibrionales</taxon>
        <taxon>Vibrionaceae</taxon>
        <taxon>Vibrio</taxon>
    </lineage>
</organism>
<keyword evidence="1" id="KW-0732">Signal</keyword>
<dbReference type="EMBL" id="JAUFQC010000027">
    <property type="protein sequence ID" value="MDN3611269.1"/>
    <property type="molecule type" value="Genomic_DNA"/>
</dbReference>
<evidence type="ECO:0000259" key="2">
    <source>
        <dbReference type="Pfam" id="PF12849"/>
    </source>
</evidence>
<keyword evidence="4" id="KW-1185">Reference proteome</keyword>
<dbReference type="Proteomes" id="UP001238540">
    <property type="component" value="Unassembled WGS sequence"/>
</dbReference>
<sequence>MGMASRALKDKEAPLKDKIDVVKLGSDALVFVAAQANPVSDVTLASLTKVFSGEINSWQALGGDSADIRRIGKGAHHGTYDVFISQLGLKDKKLAAITYFEDEATIVKSIGQRFPNGLAFGSLGAIPNGDIGSSVKVLAVDGVNPLVDGQFNSQYQYVRPLNLVINKQSIGKPGVEKVMSFFKTDAGKALVQAYGFVPEP</sequence>
<protein>
    <recommendedName>
        <fullName evidence="2">PBP domain-containing protein</fullName>
    </recommendedName>
</protein>
<dbReference type="InterPro" id="IPR024370">
    <property type="entry name" value="PBP_domain"/>
</dbReference>
<dbReference type="InterPro" id="IPR050811">
    <property type="entry name" value="Phosphate_ABC_transporter"/>
</dbReference>
<dbReference type="Gene3D" id="3.40.190.10">
    <property type="entry name" value="Periplasmic binding protein-like II"/>
    <property type="match status" value="2"/>
</dbReference>
<feature type="domain" description="PBP" evidence="2">
    <location>
        <begin position="2"/>
        <end position="182"/>
    </location>
</feature>
<name>A0ABT8BY14_9VIBR</name>
<gene>
    <name evidence="3" type="ORF">QWZ16_16835</name>
</gene>
<dbReference type="PANTHER" id="PTHR30570">
    <property type="entry name" value="PERIPLASMIC PHOSPHATE BINDING COMPONENT OF PHOSPHATE ABC TRANSPORTER"/>
    <property type="match status" value="1"/>
</dbReference>
<evidence type="ECO:0000313" key="3">
    <source>
        <dbReference type="EMBL" id="MDN3611269.1"/>
    </source>
</evidence>
<accession>A0ABT8BY14</accession>
<evidence type="ECO:0000256" key="1">
    <source>
        <dbReference type="ARBA" id="ARBA00022729"/>
    </source>
</evidence>
<evidence type="ECO:0000313" key="4">
    <source>
        <dbReference type="Proteomes" id="UP001238540"/>
    </source>
</evidence>